<keyword evidence="4" id="KW-1185">Reference proteome</keyword>
<dbReference type="AlphaFoldDB" id="A0ABD2YTM9"/>
<sequence>MVFFESGSFFMLPRLEMPRKVYETRSSNIKAKVKYTTWTTAMDNCLSRILAEHAKEGYKGEIIKSATYDAVVRAINDMFGLELNKRHIKNRLKTLKKQYAVLSEIVAQKGFKWDRARKMVFANDATWKEYIKVNPDAKTLRDKAFENYDELGIIVGSVQALASFSDSDTQVVDLMSDNFETDIGLEIQNDEKQTKHLRWTEQMDTCLGKILTEQVQKGYKVGNTLHTEAYEAAVEALNKECGPVFSKEHIKNRLKTWRKQYSILSELLSHAGFKWDAMQRMIVGDDSLWDNYIKTNPEAKYLRGRCIENYDALHFILGNDSTNRCSTTGEKGDVNLAPYNEERIGARLPDVMEEMSLDNTCEGTQGSSQQTRARPSSSSRSKQPTKKRPSSDAMLEVMRAVSINIGRIADALTTKESVCLDELFKMVKNIPGFDDDLIIEACEFLSFDEKRAKMFLKLDERLRKLWLLKRLRAHGNEVLFIA</sequence>
<evidence type="ECO:0000259" key="2">
    <source>
        <dbReference type="Pfam" id="PF12776"/>
    </source>
</evidence>
<dbReference type="Pfam" id="PF12776">
    <property type="entry name" value="Myb_DNA-bind_3"/>
    <property type="match status" value="2"/>
</dbReference>
<feature type="region of interest" description="Disordered" evidence="1">
    <location>
        <begin position="359"/>
        <end position="392"/>
    </location>
</feature>
<dbReference type="Proteomes" id="UP001630127">
    <property type="component" value="Unassembled WGS sequence"/>
</dbReference>
<comment type="caution">
    <text evidence="3">The sequence shown here is derived from an EMBL/GenBank/DDBJ whole genome shotgun (WGS) entry which is preliminary data.</text>
</comment>
<proteinExistence type="predicted"/>
<dbReference type="PANTHER" id="PTHR46929:SF29">
    <property type="entry name" value="MYB_SANT-LIKE DOMAIN-CONTAINING PROTEIN"/>
    <property type="match status" value="1"/>
</dbReference>
<evidence type="ECO:0000256" key="1">
    <source>
        <dbReference type="SAM" id="MobiDB-lite"/>
    </source>
</evidence>
<dbReference type="EMBL" id="JBJUIK010000012">
    <property type="protein sequence ID" value="KAL3510226.1"/>
    <property type="molecule type" value="Genomic_DNA"/>
</dbReference>
<accession>A0ABD2YTM9</accession>
<evidence type="ECO:0000313" key="3">
    <source>
        <dbReference type="EMBL" id="KAL3510226.1"/>
    </source>
</evidence>
<reference evidence="3 4" key="1">
    <citation type="submission" date="2024-11" db="EMBL/GenBank/DDBJ databases">
        <title>A near-complete genome assembly of Cinchona calisaya.</title>
        <authorList>
            <person name="Lian D.C."/>
            <person name="Zhao X.W."/>
            <person name="Wei L."/>
        </authorList>
    </citation>
    <scope>NUCLEOTIDE SEQUENCE [LARGE SCALE GENOMIC DNA]</scope>
    <source>
        <tissue evidence="3">Nenye</tissue>
    </source>
</reference>
<evidence type="ECO:0000313" key="4">
    <source>
        <dbReference type="Proteomes" id="UP001630127"/>
    </source>
</evidence>
<feature type="domain" description="Myb/SANT-like" evidence="2">
    <location>
        <begin position="198"/>
        <end position="292"/>
    </location>
</feature>
<dbReference type="InterPro" id="IPR024752">
    <property type="entry name" value="Myb/SANT-like_dom"/>
</dbReference>
<protein>
    <recommendedName>
        <fullName evidence="2">Myb/SANT-like domain-containing protein</fullName>
    </recommendedName>
</protein>
<feature type="domain" description="Myb/SANT-like" evidence="2">
    <location>
        <begin position="37"/>
        <end position="130"/>
    </location>
</feature>
<gene>
    <name evidence="3" type="ORF">ACH5RR_029627</name>
</gene>
<name>A0ABD2YTM9_9GENT</name>
<dbReference type="PANTHER" id="PTHR46929">
    <property type="entry name" value="EXPRESSED PROTEIN"/>
    <property type="match status" value="1"/>
</dbReference>
<feature type="compositionally biased region" description="Polar residues" evidence="1">
    <location>
        <begin position="359"/>
        <end position="382"/>
    </location>
</feature>
<organism evidence="3 4">
    <name type="scientific">Cinchona calisaya</name>
    <dbReference type="NCBI Taxonomy" id="153742"/>
    <lineage>
        <taxon>Eukaryota</taxon>
        <taxon>Viridiplantae</taxon>
        <taxon>Streptophyta</taxon>
        <taxon>Embryophyta</taxon>
        <taxon>Tracheophyta</taxon>
        <taxon>Spermatophyta</taxon>
        <taxon>Magnoliopsida</taxon>
        <taxon>eudicotyledons</taxon>
        <taxon>Gunneridae</taxon>
        <taxon>Pentapetalae</taxon>
        <taxon>asterids</taxon>
        <taxon>lamiids</taxon>
        <taxon>Gentianales</taxon>
        <taxon>Rubiaceae</taxon>
        <taxon>Cinchonoideae</taxon>
        <taxon>Cinchoneae</taxon>
        <taxon>Cinchona</taxon>
    </lineage>
</organism>